<feature type="transmembrane region" description="Helical" evidence="8">
    <location>
        <begin position="887"/>
        <end position="912"/>
    </location>
</feature>
<dbReference type="SUPFAM" id="SSF47240">
    <property type="entry name" value="Ferritin-like"/>
    <property type="match status" value="1"/>
</dbReference>
<dbReference type="Pfam" id="PF00664">
    <property type="entry name" value="ABC_membrane"/>
    <property type="match status" value="2"/>
</dbReference>
<feature type="transmembrane region" description="Helical" evidence="8">
    <location>
        <begin position="1074"/>
        <end position="1097"/>
    </location>
</feature>
<reference evidence="11" key="1">
    <citation type="submission" date="2020-11" db="EMBL/GenBank/DDBJ databases">
        <authorList>
            <person name="Tran Van P."/>
        </authorList>
    </citation>
    <scope>NUCLEOTIDE SEQUENCE</scope>
</reference>
<dbReference type="InterPro" id="IPR039421">
    <property type="entry name" value="Type_1_exporter"/>
</dbReference>
<keyword evidence="5" id="KW-0067">ATP-binding</keyword>
<feature type="transmembrane region" description="Helical" evidence="8">
    <location>
        <begin position="844"/>
        <end position="867"/>
    </location>
</feature>
<evidence type="ECO:0000256" key="5">
    <source>
        <dbReference type="ARBA" id="ARBA00022840"/>
    </source>
</evidence>
<feature type="domain" description="ABC transporter" evidence="9">
    <location>
        <begin position="1104"/>
        <end position="1346"/>
    </location>
</feature>
<feature type="transmembrane region" description="Helical" evidence="8">
    <location>
        <begin position="168"/>
        <end position="191"/>
    </location>
</feature>
<feature type="domain" description="ABC transporter" evidence="9">
    <location>
        <begin position="517"/>
        <end position="751"/>
    </location>
</feature>
<dbReference type="InterPro" id="IPR027417">
    <property type="entry name" value="P-loop_NTPase"/>
</dbReference>
<dbReference type="InterPro" id="IPR036640">
    <property type="entry name" value="ABC1_TM_sf"/>
</dbReference>
<keyword evidence="6 8" id="KW-1133">Transmembrane helix</keyword>
<evidence type="ECO:0000256" key="1">
    <source>
        <dbReference type="ARBA" id="ARBA00004141"/>
    </source>
</evidence>
<dbReference type="Gene3D" id="3.40.50.300">
    <property type="entry name" value="P-loop containing nucleotide triphosphate hydrolases"/>
    <property type="match status" value="2"/>
</dbReference>
<feature type="transmembrane region" description="Helical" evidence="8">
    <location>
        <begin position="242"/>
        <end position="265"/>
    </location>
</feature>
<dbReference type="PANTHER" id="PTHR43394:SF27">
    <property type="entry name" value="ATP-DEPENDENT TRANSLOCASE ABCB1-LIKE"/>
    <property type="match status" value="1"/>
</dbReference>
<name>A0A7R9EW98_9NEOP</name>
<feature type="transmembrane region" description="Helical" evidence="8">
    <location>
        <begin position="315"/>
        <end position="337"/>
    </location>
</feature>
<dbReference type="GO" id="GO:0016887">
    <property type="term" value="F:ATP hydrolysis activity"/>
    <property type="evidence" value="ECO:0007669"/>
    <property type="project" value="InterPro"/>
</dbReference>
<keyword evidence="7 8" id="KW-0472">Membrane</keyword>
<sequence length="1352" mass="152996">MTSPSGYVSHSGLSHPEIQCQVYLLGTPTDLPNCRADPNAVHGITSKMELFVSSQIFKSFQYLLMSFTYSSSTEERPGLQKLFKKQSNSLWNNAVHLIQFISQRGGILNFSEPTSNKEDDLIRLNFGELEDLSHALDMEKTLERQAICIHRELAKCQSGSFNSEMEHIILFIGIICGVIEGICIPAIIVVYGKMTQIFITQYINMAYLNFRETQIDLLGFHWLQDTSRINTSVIHVVQDVRYLAVEMIILAIIQLFCGSVFVIAINTSSETIAKKNRLRYLKSLLYNELEWFDKQDPKEIVQNTITLMQNFHSSAIIRLGILIHLLSVIGSSITIALFYGWELTLVCLIALPVVILVKFAFTTIGKCLRLFNTNIYFKSEDLVEDILKNWKSVVAYQGEILEKKLYEKSLLHGHKAWLKIGTFYGILNGLLWLIMYSSYALTLFYGRLIIIEKKDYSYTPEVLVVVFFCVQVVIATSLHIPLFVKSLYKAFRAGKQMQSVTISPGLAKQKDINLNMIEFRDVSFSYPSNPHMKVLNNISLTISRGEMVVLVGCPKSGRSTFLKLIHRLYDVQSGVIYLNKTNIRHVNALQLRDKIGFVQQNTFLFGPTISDAICCGRIDVMPLDVMQAAISADAHNLIVAMPKQYQTPLSHFLSQEKLKQRLAVARALVFKPQLVMLDNATSSLTDEEEIKLHQSIIRSEPHRILIIVSPRISTMKMATNILYLVKGVVIEKGTYKELMGKKGKFFNMIEHVTTVYGHDKNTDFIDDFQPLIYLQPHNNHQKSSTQKKWADQNKDEPHFSNGTVYLSRLPTWGHQLDDPTLNYFERPTKILPWTKVLRMNSKEWPYLLTGCIAATINGVSLIAYGILFGECIIVSVLWEYREVYNRFALFINIFLIAGVISGIGVMVQGYAVSVASSKLVQRLRTKAFSAILRQNFEWFSAPENNLESLLELLRTDTVNVHMAAGPRLVSATQTTCIVLGCVFLAISYNYILGLVVIIFMPFILLGSIILRRLLGEDKISEGIELNMIKIMLGEVVNEIEVVIGLNVQEMILNKHVSTFEQCYKKQRTSVKVRGLLYGLLRSLPTLGCVVCMLVGTYLLENKMVPLESIFQVSESMFVGSVIAGQVIFLIPSIKKGHTAGLVDLSGSCNSLPILLLLRMCNPKSGSVVIGEREINLINLETLLRHIGWADGNPTFFRRSVFENIAYGDNTRDIRINEIVTVAEKANIHNYIITLPDGYSTIIDETIKMTYGQKIRLSLARALIRDPEILLLDNLQVLEDEDGEVLAEAAIRNASLGRTCLFVSQYLKSALRNSDVIYLMQNGTIKEKGTHHSLIGNKKLYYKLYHKQNIQRQ</sequence>
<evidence type="ECO:0000256" key="7">
    <source>
        <dbReference type="ARBA" id="ARBA00023136"/>
    </source>
</evidence>
<dbReference type="GO" id="GO:0005524">
    <property type="term" value="F:ATP binding"/>
    <property type="evidence" value="ECO:0007669"/>
    <property type="project" value="UniProtKB-KW"/>
</dbReference>
<evidence type="ECO:0000313" key="11">
    <source>
        <dbReference type="EMBL" id="CAD7442567.1"/>
    </source>
</evidence>
<feature type="transmembrane region" description="Helical" evidence="8">
    <location>
        <begin position="1109"/>
        <end position="1130"/>
    </location>
</feature>
<evidence type="ECO:0000256" key="4">
    <source>
        <dbReference type="ARBA" id="ARBA00022741"/>
    </source>
</evidence>
<comment type="similarity">
    <text evidence="2">Belongs to the ABC transporter superfamily. ABCB family. Multidrug resistance exporter (TC 3.A.1.201) subfamily.</text>
</comment>
<dbReference type="Gene3D" id="1.20.1560.10">
    <property type="entry name" value="ABC transporter type 1, transmembrane domain"/>
    <property type="match status" value="2"/>
</dbReference>
<comment type="subcellular location">
    <subcellularLocation>
        <location evidence="1">Membrane</location>
        <topology evidence="1">Multi-pass membrane protein</topology>
    </subcellularLocation>
</comment>
<evidence type="ECO:0000256" key="8">
    <source>
        <dbReference type="SAM" id="Phobius"/>
    </source>
</evidence>
<dbReference type="SUPFAM" id="SSF52540">
    <property type="entry name" value="P-loop containing nucleoside triphosphate hydrolases"/>
    <property type="match status" value="2"/>
</dbReference>
<accession>A0A7R9EW98</accession>
<evidence type="ECO:0000256" key="3">
    <source>
        <dbReference type="ARBA" id="ARBA00022692"/>
    </source>
</evidence>
<dbReference type="Pfam" id="PF00005">
    <property type="entry name" value="ABC_tran"/>
    <property type="match status" value="2"/>
</dbReference>
<dbReference type="GO" id="GO:0015421">
    <property type="term" value="F:ABC-type oligopeptide transporter activity"/>
    <property type="evidence" value="ECO:0007669"/>
    <property type="project" value="TreeGrafter"/>
</dbReference>
<dbReference type="SUPFAM" id="SSF90123">
    <property type="entry name" value="ABC transporter transmembrane region"/>
    <property type="match status" value="2"/>
</dbReference>
<dbReference type="InterPro" id="IPR003593">
    <property type="entry name" value="AAA+_ATPase"/>
</dbReference>
<evidence type="ECO:0000256" key="2">
    <source>
        <dbReference type="ARBA" id="ARBA00007577"/>
    </source>
</evidence>
<organism evidence="11">
    <name type="scientific">Timema bartmani</name>
    <dbReference type="NCBI Taxonomy" id="61472"/>
    <lineage>
        <taxon>Eukaryota</taxon>
        <taxon>Metazoa</taxon>
        <taxon>Ecdysozoa</taxon>
        <taxon>Arthropoda</taxon>
        <taxon>Hexapoda</taxon>
        <taxon>Insecta</taxon>
        <taxon>Pterygota</taxon>
        <taxon>Neoptera</taxon>
        <taxon>Polyneoptera</taxon>
        <taxon>Phasmatodea</taxon>
        <taxon>Timematodea</taxon>
        <taxon>Timematoidea</taxon>
        <taxon>Timematidae</taxon>
        <taxon>Timema</taxon>
    </lineage>
</organism>
<keyword evidence="4" id="KW-0547">Nucleotide-binding</keyword>
<dbReference type="SMART" id="SM00382">
    <property type="entry name" value="AAA"/>
    <property type="match status" value="1"/>
</dbReference>
<dbReference type="PROSITE" id="PS50893">
    <property type="entry name" value="ABC_TRANSPORTER_2"/>
    <property type="match status" value="2"/>
</dbReference>
<dbReference type="InterPro" id="IPR012347">
    <property type="entry name" value="Ferritin-like"/>
</dbReference>
<evidence type="ECO:0000256" key="6">
    <source>
        <dbReference type="ARBA" id="ARBA00022989"/>
    </source>
</evidence>
<feature type="domain" description="ABC transmembrane type-1" evidence="10">
    <location>
        <begin position="171"/>
        <end position="489"/>
    </location>
</feature>
<proteinExistence type="inferred from homology"/>
<feature type="transmembrane region" description="Helical" evidence="8">
    <location>
        <begin position="992"/>
        <end position="1010"/>
    </location>
</feature>
<dbReference type="PANTHER" id="PTHR43394">
    <property type="entry name" value="ATP-DEPENDENT PERMEASE MDL1, MITOCHONDRIAL"/>
    <property type="match status" value="1"/>
</dbReference>
<feature type="domain" description="ABC transmembrane type-1" evidence="10">
    <location>
        <begin position="848"/>
        <end position="1135"/>
    </location>
</feature>
<feature type="transmembrane region" description="Helical" evidence="8">
    <location>
        <begin position="343"/>
        <end position="361"/>
    </location>
</feature>
<feature type="transmembrane region" description="Helical" evidence="8">
    <location>
        <begin position="462"/>
        <end position="484"/>
    </location>
</feature>
<feature type="transmembrane region" description="Helical" evidence="8">
    <location>
        <begin position="429"/>
        <end position="450"/>
    </location>
</feature>
<protein>
    <submittedName>
        <fullName evidence="11">Uncharacterized protein</fullName>
    </submittedName>
</protein>
<dbReference type="InterPro" id="IPR011527">
    <property type="entry name" value="ABC1_TM_dom"/>
</dbReference>
<dbReference type="InterPro" id="IPR003439">
    <property type="entry name" value="ABC_transporter-like_ATP-bd"/>
</dbReference>
<gene>
    <name evidence="11" type="ORF">TBIB3V08_LOCUS4995</name>
</gene>
<dbReference type="GO" id="GO:0005743">
    <property type="term" value="C:mitochondrial inner membrane"/>
    <property type="evidence" value="ECO:0007669"/>
    <property type="project" value="TreeGrafter"/>
</dbReference>
<evidence type="ECO:0000259" key="9">
    <source>
        <dbReference type="PROSITE" id="PS50893"/>
    </source>
</evidence>
<evidence type="ECO:0000259" key="10">
    <source>
        <dbReference type="PROSITE" id="PS50929"/>
    </source>
</evidence>
<keyword evidence="3 8" id="KW-0812">Transmembrane</keyword>
<dbReference type="PROSITE" id="PS50929">
    <property type="entry name" value="ABC_TM1F"/>
    <property type="match status" value="2"/>
</dbReference>
<dbReference type="EMBL" id="OD565771">
    <property type="protein sequence ID" value="CAD7442567.1"/>
    <property type="molecule type" value="Genomic_DNA"/>
</dbReference>
<dbReference type="Gene3D" id="1.20.1260.10">
    <property type="match status" value="1"/>
</dbReference>
<dbReference type="InterPro" id="IPR009078">
    <property type="entry name" value="Ferritin-like_SF"/>
</dbReference>
<dbReference type="GO" id="GO:0090374">
    <property type="term" value="P:oligopeptide export from mitochondrion"/>
    <property type="evidence" value="ECO:0007669"/>
    <property type="project" value="TreeGrafter"/>
</dbReference>